<dbReference type="InterPro" id="IPR053136">
    <property type="entry name" value="UTP_pyrophosphatase-like"/>
</dbReference>
<dbReference type="AlphaFoldDB" id="A0A134CEC9"/>
<organism evidence="2 3">
    <name type="scientific">Megasphaera hutchinsoni</name>
    <dbReference type="NCBI Taxonomy" id="1588748"/>
    <lineage>
        <taxon>Bacteria</taxon>
        <taxon>Bacillati</taxon>
        <taxon>Bacillota</taxon>
        <taxon>Negativicutes</taxon>
        <taxon>Veillonellales</taxon>
        <taxon>Veillonellaceae</taxon>
        <taxon>Megasphaera</taxon>
    </lineage>
</organism>
<sequence length="248" mass="29376">MFYKKGVIMTNYISETKYIPFLNQTIILERKPVKNINLRLYRDGHIHISASPHVPWEQIYAFLKKHEDTIKKNLIRLKNNNTISIALQEGCILLLNGKPHILHIKEGKRRSTIYKCQTTIHMELVNNTLQQRLALYHLLLRQEGKTLFTQSANRMFPLFYDYSLPFPKLKQRIMHARWGSCMPTKGLITLSTYLAIMPSPLLDQVMVHELCHLIHPNHSKHFYNIMTTIMPDWKERKKQLNNYLPWCI</sequence>
<accession>A0A134CEC9</accession>
<dbReference type="Proteomes" id="UP000070160">
    <property type="component" value="Unassembled WGS sequence"/>
</dbReference>
<dbReference type="PATRIC" id="fig|1588748.3.peg.1251"/>
<dbReference type="InterPro" id="IPR002725">
    <property type="entry name" value="YgjP-like_metallopeptidase"/>
</dbReference>
<proteinExistence type="predicted"/>
<evidence type="ECO:0000313" key="2">
    <source>
        <dbReference type="EMBL" id="KXB90539.1"/>
    </source>
</evidence>
<dbReference type="STRING" id="1588748.HMPREF3182_01294"/>
<dbReference type="EMBL" id="LSDT01000046">
    <property type="protein sequence ID" value="KXB90539.1"/>
    <property type="molecule type" value="Genomic_DNA"/>
</dbReference>
<keyword evidence="3" id="KW-1185">Reference proteome</keyword>
<name>A0A134CEC9_9FIRM</name>
<reference evidence="3" key="1">
    <citation type="submission" date="2016-01" db="EMBL/GenBank/DDBJ databases">
        <authorList>
            <person name="Mitreva M."/>
            <person name="Pepin K.H."/>
            <person name="Mihindukulasuriya K.A."/>
            <person name="Fulton R."/>
            <person name="Fronick C."/>
            <person name="O'Laughlin M."/>
            <person name="Miner T."/>
            <person name="Herter B."/>
            <person name="Rosa B.A."/>
            <person name="Cordes M."/>
            <person name="Tomlinson C."/>
            <person name="Wollam A."/>
            <person name="Palsikar V.B."/>
            <person name="Mardis E.R."/>
            <person name="Wilson R.K."/>
        </authorList>
    </citation>
    <scope>NUCLEOTIDE SEQUENCE [LARGE SCALE GENOMIC DNA]</scope>
    <source>
        <strain evidence="3">KA00182</strain>
    </source>
</reference>
<gene>
    <name evidence="2" type="ORF">HMPREF3182_01294</name>
</gene>
<comment type="caution">
    <text evidence="2">The sequence shown here is derived from an EMBL/GenBank/DDBJ whole genome shotgun (WGS) entry which is preliminary data.</text>
</comment>
<evidence type="ECO:0000259" key="1">
    <source>
        <dbReference type="Pfam" id="PF01863"/>
    </source>
</evidence>
<dbReference type="Gene3D" id="3.30.2010.10">
    <property type="entry name" value="Metalloproteases ('zincins'), catalytic domain"/>
    <property type="match status" value="1"/>
</dbReference>
<dbReference type="PANTHER" id="PTHR30399">
    <property type="entry name" value="UNCHARACTERIZED PROTEIN YGJP"/>
    <property type="match status" value="1"/>
</dbReference>
<dbReference type="CDD" id="cd07344">
    <property type="entry name" value="M48_yhfN_like"/>
    <property type="match status" value="1"/>
</dbReference>
<protein>
    <recommendedName>
        <fullName evidence="1">YgjP-like metallopeptidase domain-containing protein</fullName>
    </recommendedName>
</protein>
<feature type="domain" description="YgjP-like metallopeptidase" evidence="1">
    <location>
        <begin position="34"/>
        <end position="242"/>
    </location>
</feature>
<dbReference type="PANTHER" id="PTHR30399:SF1">
    <property type="entry name" value="UTP PYROPHOSPHATASE"/>
    <property type="match status" value="1"/>
</dbReference>
<evidence type="ECO:0000313" key="3">
    <source>
        <dbReference type="Proteomes" id="UP000070160"/>
    </source>
</evidence>
<dbReference type="Pfam" id="PF01863">
    <property type="entry name" value="YgjP-like"/>
    <property type="match status" value="1"/>
</dbReference>